<name>A0A7M5XIP2_9CNID</name>
<evidence type="ECO:0000256" key="3">
    <source>
        <dbReference type="ARBA" id="ARBA00023242"/>
    </source>
</evidence>
<comment type="subcellular location">
    <subcellularLocation>
        <location evidence="1">Nucleus</location>
    </subcellularLocation>
</comment>
<dbReference type="GO" id="GO:0045944">
    <property type="term" value="P:positive regulation of transcription by RNA polymerase II"/>
    <property type="evidence" value="ECO:0007669"/>
    <property type="project" value="TreeGrafter"/>
</dbReference>
<dbReference type="EnsemblMetazoa" id="CLYHEMT023640.1">
    <property type="protein sequence ID" value="CLYHEMP023640.1"/>
    <property type="gene ID" value="CLYHEMG023640"/>
</dbReference>
<evidence type="ECO:0000256" key="2">
    <source>
        <dbReference type="ARBA" id="ARBA00005625"/>
    </source>
</evidence>
<comment type="similarity">
    <text evidence="2">Belongs to the akirin family.</text>
</comment>
<evidence type="ECO:0000256" key="1">
    <source>
        <dbReference type="ARBA" id="ARBA00004123"/>
    </source>
</evidence>
<dbReference type="GeneID" id="136820392"/>
<evidence type="ECO:0000256" key="4">
    <source>
        <dbReference type="SAM" id="MobiDB-lite"/>
    </source>
</evidence>
<keyword evidence="6" id="KW-1185">Reference proteome</keyword>
<accession>A0A7M5XIP2</accession>
<organism evidence="5 6">
    <name type="scientific">Clytia hemisphaerica</name>
    <dbReference type="NCBI Taxonomy" id="252671"/>
    <lineage>
        <taxon>Eukaryota</taxon>
        <taxon>Metazoa</taxon>
        <taxon>Cnidaria</taxon>
        <taxon>Hydrozoa</taxon>
        <taxon>Hydroidolina</taxon>
        <taxon>Leptothecata</taxon>
        <taxon>Obeliida</taxon>
        <taxon>Clytiidae</taxon>
        <taxon>Clytia</taxon>
    </lineage>
</organism>
<dbReference type="OrthoDB" id="10039914at2759"/>
<feature type="region of interest" description="Disordered" evidence="4">
    <location>
        <begin position="107"/>
        <end position="131"/>
    </location>
</feature>
<dbReference type="PANTHER" id="PTHR13293">
    <property type="entry name" value="AKIRIN-RELATED"/>
    <property type="match status" value="1"/>
</dbReference>
<dbReference type="PANTHER" id="PTHR13293:SF6">
    <property type="entry name" value="AKIRIN-RELATED"/>
    <property type="match status" value="1"/>
</dbReference>
<dbReference type="Proteomes" id="UP000594262">
    <property type="component" value="Unplaced"/>
</dbReference>
<dbReference type="RefSeq" id="XP_066932677.1">
    <property type="nucleotide sequence ID" value="XM_067076576.1"/>
</dbReference>
<dbReference type="GO" id="GO:0045089">
    <property type="term" value="P:positive regulation of innate immune response"/>
    <property type="evidence" value="ECO:0007669"/>
    <property type="project" value="TreeGrafter"/>
</dbReference>
<sequence length="193" mass="22042">MACAALKRPHNFDLLGNSPDHKVSASPKRRRCGAVVTSCSSTSISPFLEATPKLCKDELAKNVQDEWRRIQRRRRLACPSSPQNNTSNLQSLFGSQTSFNTGYWSPPRGSMSPCSSSMSPPRTTTERSEQTSLNVKQVVSLCERLWKEREDKLREEYDKVLNDRLSEQYDSFLKFTQDQIMRKYQNSSCSYVS</sequence>
<dbReference type="GO" id="GO:0003712">
    <property type="term" value="F:transcription coregulator activity"/>
    <property type="evidence" value="ECO:0007669"/>
    <property type="project" value="TreeGrafter"/>
</dbReference>
<dbReference type="AlphaFoldDB" id="A0A7M5XIP2"/>
<protein>
    <recommendedName>
        <fullName evidence="7">Akirin</fullName>
    </recommendedName>
</protein>
<dbReference type="InterPro" id="IPR024132">
    <property type="entry name" value="Akirin"/>
</dbReference>
<evidence type="ECO:0000313" key="6">
    <source>
        <dbReference type="Proteomes" id="UP000594262"/>
    </source>
</evidence>
<dbReference type="GO" id="GO:0000785">
    <property type="term" value="C:chromatin"/>
    <property type="evidence" value="ECO:0007669"/>
    <property type="project" value="TreeGrafter"/>
</dbReference>
<feature type="compositionally biased region" description="Low complexity" evidence="4">
    <location>
        <begin position="107"/>
        <end position="123"/>
    </location>
</feature>
<reference evidence="5" key="1">
    <citation type="submission" date="2021-01" db="UniProtKB">
        <authorList>
            <consortium name="EnsemblMetazoa"/>
        </authorList>
    </citation>
    <scope>IDENTIFICATION</scope>
</reference>
<proteinExistence type="inferred from homology"/>
<keyword evidence="3" id="KW-0539">Nucleus</keyword>
<evidence type="ECO:0008006" key="7">
    <source>
        <dbReference type="Google" id="ProtNLM"/>
    </source>
</evidence>
<evidence type="ECO:0000313" key="5">
    <source>
        <dbReference type="EnsemblMetazoa" id="CLYHEMP023640.1"/>
    </source>
</evidence>
<dbReference type="GO" id="GO:0005634">
    <property type="term" value="C:nucleus"/>
    <property type="evidence" value="ECO:0007669"/>
    <property type="project" value="UniProtKB-SubCell"/>
</dbReference>